<evidence type="ECO:0000313" key="3">
    <source>
        <dbReference type="Proteomes" id="UP000263595"/>
    </source>
</evidence>
<dbReference type="Proteomes" id="UP000263595">
    <property type="component" value="Unassembled WGS sequence"/>
</dbReference>
<feature type="region of interest" description="Disordered" evidence="1">
    <location>
        <begin position="164"/>
        <end position="194"/>
    </location>
</feature>
<evidence type="ECO:0000256" key="1">
    <source>
        <dbReference type="SAM" id="MobiDB-lite"/>
    </source>
</evidence>
<reference evidence="3" key="1">
    <citation type="submission" date="2018-08" db="EMBL/GenBank/DDBJ databases">
        <authorList>
            <person name="Blom J."/>
        </authorList>
    </citation>
    <scope>NUCLEOTIDE SEQUENCE [LARGE SCALE GENOMIC DNA]</scope>
    <source>
        <strain evidence="3">CCOS 865</strain>
    </source>
</reference>
<gene>
    <name evidence="2" type="ORF">CCOS865_01253</name>
</gene>
<sequence length="340" mass="37612">MKPHFLFWPLLAMSALGHAQVPDEGLQFSHKDWDLACNKTDECLAMGYSPGDGIDGVSLALQREAGPDAPISGYLLYADIKAEPPVVPVRLMIDGADLGELNQDGDTSFSLSEDQVEALMGRLSGSAEITFVDRQGSSRTLSDAGAAAVLIKMDELQERLGTPGAAIRKGDENEEWVPRPRPRPPAVEHPPLVENRPGDAQLADDPALRQALAKTVNTLHPCPDLEAGNSAKPLTIERLDEHRLVVSTQCSANSFNTATGFWVVEDRPPYLAQLVTEAGTQFDRRYAQISSWQLRRALGDCQLHSYWVWDGMRFVLSYRNGYNRCRGFRYGAWSMPTYLR</sequence>
<evidence type="ECO:0008006" key="4">
    <source>
        <dbReference type="Google" id="ProtNLM"/>
    </source>
</evidence>
<protein>
    <recommendedName>
        <fullName evidence="4">DUF1176 domain-containing protein</fullName>
    </recommendedName>
</protein>
<name>A0A383RQH9_9PSED</name>
<proteinExistence type="predicted"/>
<organism evidence="2 3">
    <name type="scientific">Pseudomonas reidholzensis</name>
    <dbReference type="NCBI Taxonomy" id="1785162"/>
    <lineage>
        <taxon>Bacteria</taxon>
        <taxon>Pseudomonadati</taxon>
        <taxon>Pseudomonadota</taxon>
        <taxon>Gammaproteobacteria</taxon>
        <taxon>Pseudomonadales</taxon>
        <taxon>Pseudomonadaceae</taxon>
        <taxon>Pseudomonas</taxon>
    </lineage>
</organism>
<dbReference type="Pfam" id="PF06674">
    <property type="entry name" value="DUF1176"/>
    <property type="match status" value="1"/>
</dbReference>
<evidence type="ECO:0000313" key="2">
    <source>
        <dbReference type="EMBL" id="SYX89013.1"/>
    </source>
</evidence>
<dbReference type="AlphaFoldDB" id="A0A383RQH9"/>
<dbReference type="InterPro" id="IPR009560">
    <property type="entry name" value="DUF1176"/>
</dbReference>
<accession>A0A383RQH9</accession>
<keyword evidence="3" id="KW-1185">Reference proteome</keyword>
<dbReference type="RefSeq" id="WP_167469019.1">
    <property type="nucleotide sequence ID" value="NZ_CBCSFL010000009.1"/>
</dbReference>
<dbReference type="EMBL" id="UNOZ01000007">
    <property type="protein sequence ID" value="SYX89013.1"/>
    <property type="molecule type" value="Genomic_DNA"/>
</dbReference>